<dbReference type="AlphaFoldDB" id="A0A5M9MCJ0"/>
<dbReference type="VEuPathDB" id="FungiDB:EYZ11_012630"/>
<dbReference type="Proteomes" id="UP000324241">
    <property type="component" value="Unassembled WGS sequence"/>
</dbReference>
<dbReference type="EMBL" id="QUQM01000006">
    <property type="protein sequence ID" value="KAA8644631.1"/>
    <property type="molecule type" value="Genomic_DNA"/>
</dbReference>
<evidence type="ECO:0000313" key="2">
    <source>
        <dbReference type="Proteomes" id="UP000324241"/>
    </source>
</evidence>
<protein>
    <submittedName>
        <fullName evidence="1">Uncharacterized protein</fullName>
    </submittedName>
</protein>
<dbReference type="GeneID" id="54331539"/>
<dbReference type="OrthoDB" id="4330301at2759"/>
<name>A0A5M9MCJ0_9EURO</name>
<comment type="caution">
    <text evidence="1">The sequence shown here is derived from an EMBL/GenBank/DDBJ whole genome shotgun (WGS) entry which is preliminary data.</text>
</comment>
<dbReference type="InterPro" id="IPR049756">
    <property type="entry name" value="PlcA-like_dom"/>
</dbReference>
<proteinExistence type="predicted"/>
<accession>A0A5M9MCJ0</accession>
<sequence>MTFGNIRFQSAEHERIGDNVWLKYPEEKIMSGKEFAYPVDKTVLSYGLICALAGDFYGNCKVIGDAEQISDNWDADEKRSIDLFLANTKRLATNTGGYLRSILEHMKGQTQEVVAAEQIGKDPAQAYSECSYKYDLLYFWCTNWDYVLLALSNFDHFGEDAVKAYKAGHKAALRQARAAGRESDTKKKIKALTESYFLEAFAAHFLTDLFSAGHMRTPRRILHKTYTGSTKAEEPTMEHERFVFPKPWPADLCAQAMHDEDCANGLWVTNKLGEQWAAYGDGQLFSPKNNTGYERALAAVQKGADEIWSAFDTRDTKDCFGALDMIPFLDEANAFSNFAPLFKVDPADKTKVLFRKDLDSRGQASFTTLNTANVSWRQILNQIEESGPCKNQRPLSLPLMTPSSLLQLRFCGDFGKFIIAKYGPVFSKAPDREDRVESWNMLSQHNVSLRNKNLETNWTSVERIDDTVYALSGLGHNNYHHVGIEIHSDGTRTPRLLWDVLMESSGSALPMLTCYGEFSLDGQTTMVTYWCAESRHVLEVRPLSGDTGPTPVPSTVLALDGQLYSMFRLRGDETSSDTLVTICISNSATVWNFITWPNGYQNSPQRKTHLESGRVRPAQKILPLNVSGSSGSRFLIRMFCGERNGSVQLDVLEVHLESNDPYVQYKFTRDYSLSWHQANSTIDFPEQYLTWLLADINGNGRPDLVSLVNAGMGLGVVVFPGLDEFAFGSPQTSVISSDKGRLFNASFMKPVYAAQARYRFSAEPRTCVSDGAILQVFDNYGILGIRLVAPLVPQGSYAYEAKGQTPAVAGQLSCGLGTKPGSSFETLGFFIM</sequence>
<dbReference type="CDD" id="cd22893">
    <property type="entry name" value="PlcA-like"/>
    <property type="match status" value="1"/>
</dbReference>
<organism evidence="1 2">
    <name type="scientific">Aspergillus tanneri</name>
    <dbReference type="NCBI Taxonomy" id="1220188"/>
    <lineage>
        <taxon>Eukaryota</taxon>
        <taxon>Fungi</taxon>
        <taxon>Dikarya</taxon>
        <taxon>Ascomycota</taxon>
        <taxon>Pezizomycotina</taxon>
        <taxon>Eurotiomycetes</taxon>
        <taxon>Eurotiomycetidae</taxon>
        <taxon>Eurotiales</taxon>
        <taxon>Aspergillaceae</taxon>
        <taxon>Aspergillus</taxon>
        <taxon>Aspergillus subgen. Circumdati</taxon>
    </lineage>
</organism>
<dbReference type="RefSeq" id="XP_033423992.1">
    <property type="nucleotide sequence ID" value="XM_033573440.1"/>
</dbReference>
<reference evidence="1 2" key="1">
    <citation type="submission" date="2019-08" db="EMBL/GenBank/DDBJ databases">
        <title>The genome sequence of a newly discovered highly antifungal drug resistant Aspergillus species, Aspergillus tanneri NIH 1004.</title>
        <authorList>
            <person name="Mounaud S."/>
            <person name="Singh I."/>
            <person name="Joardar V."/>
            <person name="Pakala S."/>
            <person name="Pakala S."/>
            <person name="Venepally P."/>
            <person name="Chung J.K."/>
            <person name="Losada L."/>
            <person name="Nierman W.C."/>
        </authorList>
    </citation>
    <scope>NUCLEOTIDE SEQUENCE [LARGE SCALE GENOMIC DNA]</scope>
    <source>
        <strain evidence="1 2">NIH1004</strain>
    </source>
</reference>
<gene>
    <name evidence="1" type="ORF">ATNIH1004_008837</name>
</gene>
<evidence type="ECO:0000313" key="1">
    <source>
        <dbReference type="EMBL" id="KAA8644631.1"/>
    </source>
</evidence>